<evidence type="ECO:0000256" key="9">
    <source>
        <dbReference type="ARBA" id="ARBA00023014"/>
    </source>
</evidence>
<dbReference type="PATRIC" id="fig|1079.6.peg.3131"/>
<dbReference type="Proteomes" id="UP000065734">
    <property type="component" value="Chromosome I"/>
</dbReference>
<dbReference type="SFLD" id="SFLDS00029">
    <property type="entry name" value="Radical_SAM"/>
    <property type="match status" value="1"/>
</dbReference>
<dbReference type="KEGG" id="bvr:BVIR_2978"/>
<evidence type="ECO:0000256" key="12">
    <source>
        <dbReference type="PIRSR" id="PIRSR603739-50"/>
    </source>
</evidence>
<keyword evidence="6 11" id="KW-0479">Metal-binding</keyword>
<dbReference type="PIRSF" id="PIRSF004911">
    <property type="entry name" value="DUF160"/>
    <property type="match status" value="1"/>
</dbReference>
<dbReference type="CDD" id="cd01335">
    <property type="entry name" value="Radical_SAM"/>
    <property type="match status" value="1"/>
</dbReference>
<reference evidence="14" key="1">
    <citation type="journal article" date="2015" name="Genome Announc.">
        <title>Complete Genome Sequence of the Bacteriochlorophyll b-Producing Photosynthetic Bacterium Blastochloris viridis.</title>
        <authorList>
            <person name="Tsukatani Y."/>
            <person name="Hirose Y."/>
            <person name="Harada J."/>
            <person name="Misawa N."/>
            <person name="Mori K."/>
            <person name="Inoue K."/>
            <person name="Tamiaki H."/>
        </authorList>
    </citation>
    <scope>NUCLEOTIDE SEQUENCE [LARGE SCALE GENOMIC DNA]</scope>
    <source>
        <strain evidence="14">DSM 133</strain>
    </source>
</reference>
<evidence type="ECO:0000256" key="10">
    <source>
        <dbReference type="ARBA" id="ARBA00023235"/>
    </source>
</evidence>
<dbReference type="GO" id="GO:0050066">
    <property type="term" value="F:L-lysine 2,3-aminomutase activity"/>
    <property type="evidence" value="ECO:0007669"/>
    <property type="project" value="UniProtKB-EC"/>
</dbReference>
<dbReference type="Gene3D" id="3.20.20.70">
    <property type="entry name" value="Aldolase class I"/>
    <property type="match status" value="1"/>
</dbReference>
<evidence type="ECO:0000256" key="3">
    <source>
        <dbReference type="ARBA" id="ARBA00008703"/>
    </source>
</evidence>
<reference evidence="16" key="3">
    <citation type="journal article" date="2016" name="Genome Announc.">
        <title>Revised genome sequence of the purple photosynthetic bacterium Blastochloris viridis.</title>
        <authorList>
            <person name="Liu L.N."/>
            <person name="Faulkner M."/>
            <person name="Liu X."/>
            <person name="Huang F."/>
            <person name="Darby A.C."/>
            <person name="Hall N."/>
        </authorList>
    </citation>
    <scope>NUCLEOTIDE SEQUENCE [LARGE SCALE GENOMIC DNA]</scope>
    <source>
        <strain evidence="16">ATCC 19567 / DSM 133 / F</strain>
    </source>
</reference>
<dbReference type="InterPro" id="IPR003739">
    <property type="entry name" value="Lys_aminomutase/Glu_NH3_mut"/>
</dbReference>
<evidence type="ECO:0000256" key="2">
    <source>
        <dbReference type="ARBA" id="ARBA00001966"/>
    </source>
</evidence>
<evidence type="ECO:0000313" key="15">
    <source>
        <dbReference type="EMBL" id="CUU43403.1"/>
    </source>
</evidence>
<feature type="binding site" evidence="11">
    <location>
        <position position="112"/>
    </location>
    <ligand>
        <name>[4Fe-4S] cluster</name>
        <dbReference type="ChEBI" id="CHEBI:49883"/>
        <note>4Fe-4S-S-AdoMet</note>
    </ligand>
</feature>
<evidence type="ECO:0000256" key="6">
    <source>
        <dbReference type="ARBA" id="ARBA00022723"/>
    </source>
</evidence>
<keyword evidence="5" id="KW-0949">S-adenosyl-L-methionine</keyword>
<dbReference type="Pfam" id="PF04055">
    <property type="entry name" value="Radical_SAM"/>
    <property type="match status" value="1"/>
</dbReference>
<dbReference type="InterPro" id="IPR007197">
    <property type="entry name" value="rSAM"/>
</dbReference>
<keyword evidence="8" id="KW-0408">Iron</keyword>
<dbReference type="PROSITE" id="PS51918">
    <property type="entry name" value="RADICAL_SAM"/>
    <property type="match status" value="1"/>
</dbReference>
<comment type="cofactor">
    <cofactor evidence="1 12">
        <name>pyridoxal 5'-phosphate</name>
        <dbReference type="ChEBI" id="CHEBI:597326"/>
    </cofactor>
</comment>
<dbReference type="PANTHER" id="PTHR30538">
    <property type="entry name" value="LYSINE 2,3-AMINOMUTASE-RELATED"/>
    <property type="match status" value="1"/>
</dbReference>
<dbReference type="GO" id="GO:0046872">
    <property type="term" value="F:metal ion binding"/>
    <property type="evidence" value="ECO:0007669"/>
    <property type="project" value="UniProtKB-KW"/>
</dbReference>
<protein>
    <submittedName>
        <fullName evidence="14 15">L-lysine 2,3-aminomutase</fullName>
        <ecNumber evidence="15">5.4.3.2</ecNumber>
    </submittedName>
</protein>
<name>A0A0H5BAK3_BLAVI</name>
<reference evidence="15" key="2">
    <citation type="submission" date="2015-11" db="EMBL/GenBank/DDBJ databases">
        <authorList>
            <person name="Zhang Y."/>
            <person name="Guo Z."/>
        </authorList>
    </citation>
    <scope>NUCLEOTIDE SEQUENCE</scope>
    <source>
        <strain evidence="15">1</strain>
    </source>
</reference>
<dbReference type="EC" id="5.4.3.2" evidence="15"/>
<proteinExistence type="inferred from homology"/>
<feature type="modified residue" description="N6-(pyridoxal phosphate)lysine" evidence="12">
    <location>
        <position position="321"/>
    </location>
</feature>
<gene>
    <name evidence="15" type="primary">kamA_2</name>
    <name evidence="14" type="ORF">BV133_1699</name>
    <name evidence="15" type="ORF">BVIRIDIS_24220</name>
</gene>
<dbReference type="SUPFAM" id="SSF102114">
    <property type="entry name" value="Radical SAM enzymes"/>
    <property type="match status" value="1"/>
</dbReference>
<feature type="binding site" evidence="11">
    <location>
        <position position="115"/>
    </location>
    <ligand>
        <name>[4Fe-4S] cluster</name>
        <dbReference type="ChEBI" id="CHEBI:49883"/>
        <note>4Fe-4S-S-AdoMet</note>
    </ligand>
</feature>
<dbReference type="InterPro" id="IPR013785">
    <property type="entry name" value="Aldolase_TIM"/>
</dbReference>
<evidence type="ECO:0000313" key="14">
    <source>
        <dbReference type="EMBL" id="BAR99292.1"/>
    </source>
</evidence>
<feature type="domain" description="Radical SAM core" evidence="13">
    <location>
        <begin position="94"/>
        <end position="306"/>
    </location>
</feature>
<evidence type="ECO:0000256" key="11">
    <source>
        <dbReference type="PIRSR" id="PIRSR004911-1"/>
    </source>
</evidence>
<dbReference type="Pfam" id="PF12544">
    <property type="entry name" value="LAM_C"/>
    <property type="match status" value="1"/>
</dbReference>
<dbReference type="NCBIfam" id="TIGR00238">
    <property type="entry name" value="KamA family radical SAM protein"/>
    <property type="match status" value="1"/>
</dbReference>
<comment type="similarity">
    <text evidence="3">Belongs to the radical SAM superfamily. KamA family.</text>
</comment>
<comment type="cofactor">
    <cofactor evidence="2">
        <name>[4Fe-4S] cluster</name>
        <dbReference type="ChEBI" id="CHEBI:49883"/>
    </cofactor>
</comment>
<dbReference type="InterPro" id="IPR022447">
    <property type="entry name" value="Lys_aminomutase-rel"/>
</dbReference>
<sequence length="356" mass="37868">MTARSTAPKALTSVGDLIGAGLVPAERRAALEPVAARYAVSITSAVAALIDPADPADPIARQFVPDLRELDDDPIARADPIGDDAHSPVPGIVHRHRDRVLVKLINACPVYCRFCFRRETVGPGAGALTPDELEAALGYIAGHPEIWEVVFTGGDPFMVSARRAAELVQRLSAIAHLKVLRWHTRVPVVAPERLTPELVRALASATPASWVVLHANHPRELGPATRAACARLIDAGIPMLSQSVLLKGVNDDPSVLAALMRGFVETRIKPYYLHHPDLAPGTAHLRLPLAAGRELVHKLRADASGLCQPTYVLDLPGGFGKVPVGPAYLAALAEDGSGEVRDLAGRSHAYPPNGEP</sequence>
<keyword evidence="16" id="KW-1185">Reference proteome</keyword>
<dbReference type="InterPro" id="IPR058240">
    <property type="entry name" value="rSAM_sf"/>
</dbReference>
<dbReference type="EMBL" id="LN907867">
    <property type="protein sequence ID" value="CUU43403.1"/>
    <property type="molecule type" value="Genomic_DNA"/>
</dbReference>
<evidence type="ECO:0000256" key="7">
    <source>
        <dbReference type="ARBA" id="ARBA00022898"/>
    </source>
</evidence>
<evidence type="ECO:0000313" key="16">
    <source>
        <dbReference type="Proteomes" id="UP000065734"/>
    </source>
</evidence>
<organism evidence="15 16">
    <name type="scientific">Blastochloris viridis</name>
    <name type="common">Rhodopseudomonas viridis</name>
    <dbReference type="NCBI Taxonomy" id="1079"/>
    <lineage>
        <taxon>Bacteria</taxon>
        <taxon>Pseudomonadati</taxon>
        <taxon>Pseudomonadota</taxon>
        <taxon>Alphaproteobacteria</taxon>
        <taxon>Hyphomicrobiales</taxon>
        <taxon>Blastochloridaceae</taxon>
        <taxon>Blastochloris</taxon>
    </lineage>
</organism>
<evidence type="ECO:0000256" key="8">
    <source>
        <dbReference type="ARBA" id="ARBA00023004"/>
    </source>
</evidence>
<dbReference type="PANTHER" id="PTHR30538:SF1">
    <property type="entry name" value="L-LYSINE 2,3-AMINOMUTASE"/>
    <property type="match status" value="1"/>
</dbReference>
<dbReference type="InterPro" id="IPR025895">
    <property type="entry name" value="LAM_C_dom"/>
</dbReference>
<dbReference type="NCBIfam" id="TIGR03822">
    <property type="entry name" value="AblA_like_2"/>
    <property type="match status" value="1"/>
</dbReference>
<evidence type="ECO:0000256" key="1">
    <source>
        <dbReference type="ARBA" id="ARBA00001933"/>
    </source>
</evidence>
<dbReference type="GO" id="GO:0051539">
    <property type="term" value="F:4 iron, 4 sulfur cluster binding"/>
    <property type="evidence" value="ECO:0007669"/>
    <property type="project" value="UniProtKB-KW"/>
</dbReference>
<dbReference type="EMBL" id="AP014854">
    <property type="protein sequence ID" value="BAR99292.1"/>
    <property type="molecule type" value="Genomic_DNA"/>
</dbReference>
<keyword evidence="7 12" id="KW-0663">Pyridoxal phosphate</keyword>
<dbReference type="RefSeq" id="WP_055038287.1">
    <property type="nucleotide sequence ID" value="NZ_AP014854.2"/>
</dbReference>
<keyword evidence="4 11" id="KW-0004">4Fe-4S</keyword>
<accession>A0A0H5BAK3</accession>
<dbReference type="AlphaFoldDB" id="A0A0H5BAK3"/>
<evidence type="ECO:0000259" key="13">
    <source>
        <dbReference type="PROSITE" id="PS51918"/>
    </source>
</evidence>
<dbReference type="OrthoDB" id="9768064at2"/>
<keyword evidence="10 15" id="KW-0413">Isomerase</keyword>
<keyword evidence="9 11" id="KW-0411">Iron-sulfur</keyword>
<evidence type="ECO:0000256" key="5">
    <source>
        <dbReference type="ARBA" id="ARBA00022691"/>
    </source>
</evidence>
<dbReference type="STRING" id="1079.BVIR_2978"/>
<evidence type="ECO:0000256" key="4">
    <source>
        <dbReference type="ARBA" id="ARBA00022485"/>
    </source>
</evidence>
<feature type="binding site" evidence="11">
    <location>
        <position position="108"/>
    </location>
    <ligand>
        <name>[4Fe-4S] cluster</name>
        <dbReference type="ChEBI" id="CHEBI:49883"/>
        <note>4Fe-4S-S-AdoMet</note>
    </ligand>
</feature>